<sequence>MALPAWAVTPVGADGGRASPRSGPQAASSRQATTGTAGPDIRPMDDSRSTVGSSGKTDGFNGLDIYDTGSGRRQVVRSALDLTGHRKWTDATDMRRRP</sequence>
<feature type="region of interest" description="Disordered" evidence="1">
    <location>
        <begin position="1"/>
        <end position="71"/>
    </location>
</feature>
<name>A0ABN3JQY1_9ACTN</name>
<feature type="compositionally biased region" description="Polar residues" evidence="1">
    <location>
        <begin position="25"/>
        <end position="36"/>
    </location>
</feature>
<proteinExistence type="predicted"/>
<gene>
    <name evidence="2" type="ORF">GCM10010405_17430</name>
</gene>
<evidence type="ECO:0000313" key="2">
    <source>
        <dbReference type="EMBL" id="GAA2434882.1"/>
    </source>
</evidence>
<dbReference type="Proteomes" id="UP001501638">
    <property type="component" value="Unassembled WGS sequence"/>
</dbReference>
<reference evidence="2 3" key="1">
    <citation type="journal article" date="2019" name="Int. J. Syst. Evol. Microbiol.">
        <title>The Global Catalogue of Microorganisms (GCM) 10K type strain sequencing project: providing services to taxonomists for standard genome sequencing and annotation.</title>
        <authorList>
            <consortium name="The Broad Institute Genomics Platform"/>
            <consortium name="The Broad Institute Genome Sequencing Center for Infectious Disease"/>
            <person name="Wu L."/>
            <person name="Ma J."/>
        </authorList>
    </citation>
    <scope>NUCLEOTIDE SEQUENCE [LARGE SCALE GENOMIC DNA]</scope>
    <source>
        <strain evidence="2 3">JCM 6305</strain>
    </source>
</reference>
<dbReference type="EMBL" id="BAAASZ010000017">
    <property type="protein sequence ID" value="GAA2434882.1"/>
    <property type="molecule type" value="Genomic_DNA"/>
</dbReference>
<accession>A0ABN3JQY1</accession>
<keyword evidence="3" id="KW-1185">Reference proteome</keyword>
<evidence type="ECO:0000256" key="1">
    <source>
        <dbReference type="SAM" id="MobiDB-lite"/>
    </source>
</evidence>
<comment type="caution">
    <text evidence="2">The sequence shown here is derived from an EMBL/GenBank/DDBJ whole genome shotgun (WGS) entry which is preliminary data.</text>
</comment>
<organism evidence="2 3">
    <name type="scientific">Streptomyces macrosporus</name>
    <dbReference type="NCBI Taxonomy" id="44032"/>
    <lineage>
        <taxon>Bacteria</taxon>
        <taxon>Bacillati</taxon>
        <taxon>Actinomycetota</taxon>
        <taxon>Actinomycetes</taxon>
        <taxon>Kitasatosporales</taxon>
        <taxon>Streptomycetaceae</taxon>
        <taxon>Streptomyces</taxon>
    </lineage>
</organism>
<protein>
    <submittedName>
        <fullName evidence="2">Uncharacterized protein</fullName>
    </submittedName>
</protein>
<evidence type="ECO:0000313" key="3">
    <source>
        <dbReference type="Proteomes" id="UP001501638"/>
    </source>
</evidence>